<dbReference type="GeneID" id="9618474"/>
<reference evidence="1 2" key="1">
    <citation type="journal article" date="2010" name="Science">
        <title>Genomic analysis of organismal complexity in the multicellular green alga Volvox carteri.</title>
        <authorList>
            <person name="Prochnik S.E."/>
            <person name="Umen J."/>
            <person name="Nedelcu A.M."/>
            <person name="Hallmann A."/>
            <person name="Miller S.M."/>
            <person name="Nishii I."/>
            <person name="Ferris P."/>
            <person name="Kuo A."/>
            <person name="Mitros T."/>
            <person name="Fritz-Laylin L.K."/>
            <person name="Hellsten U."/>
            <person name="Chapman J."/>
            <person name="Simakov O."/>
            <person name="Rensing S.A."/>
            <person name="Terry A."/>
            <person name="Pangilinan J."/>
            <person name="Kapitonov V."/>
            <person name="Jurka J."/>
            <person name="Salamov A."/>
            <person name="Shapiro H."/>
            <person name="Schmutz J."/>
            <person name="Grimwood J."/>
            <person name="Lindquist E."/>
            <person name="Lucas S."/>
            <person name="Grigoriev I.V."/>
            <person name="Schmitt R."/>
            <person name="Kirk D."/>
            <person name="Rokhsar D.S."/>
        </authorList>
    </citation>
    <scope>NUCLEOTIDE SEQUENCE [LARGE SCALE GENOMIC DNA]</scope>
    <source>
        <strain evidence="2">f. Nagariensis / Eve</strain>
    </source>
</reference>
<dbReference type="KEGG" id="vcn:VOLCADRAFT_91503"/>
<organism evidence="2">
    <name type="scientific">Volvox carteri f. nagariensis</name>
    <dbReference type="NCBI Taxonomy" id="3068"/>
    <lineage>
        <taxon>Eukaryota</taxon>
        <taxon>Viridiplantae</taxon>
        <taxon>Chlorophyta</taxon>
        <taxon>core chlorophytes</taxon>
        <taxon>Chlorophyceae</taxon>
        <taxon>CS clade</taxon>
        <taxon>Chlamydomonadales</taxon>
        <taxon>Volvocaceae</taxon>
        <taxon>Volvox</taxon>
    </lineage>
</organism>
<evidence type="ECO:0000313" key="1">
    <source>
        <dbReference type="EMBL" id="EFJ47869.1"/>
    </source>
</evidence>
<sequence>MHAEYVSIASTVGAAKGLQYSAGLDGDRRPSDAKKDMCVDVWTVADGFACAVSATWASPLQLELACRRCTLLHAAALLLLHIQLRAEAQCIPICCPAAAGPFEILGIMNFLLSCWQGQYSPSGTNGHPTRTNQQSIRDCTA</sequence>
<proteinExistence type="predicted"/>
<dbReference type="Proteomes" id="UP000001058">
    <property type="component" value="Unassembled WGS sequence"/>
</dbReference>
<dbReference type="EMBL" id="GL378342">
    <property type="protein sequence ID" value="EFJ47869.1"/>
    <property type="molecule type" value="Genomic_DNA"/>
</dbReference>
<accession>D8TX88</accession>
<evidence type="ECO:0000313" key="2">
    <source>
        <dbReference type="Proteomes" id="UP000001058"/>
    </source>
</evidence>
<dbReference type="AlphaFoldDB" id="D8TX88"/>
<dbReference type="InParanoid" id="D8TX88"/>
<gene>
    <name evidence="1" type="ORF">VOLCADRAFT_91503</name>
</gene>
<dbReference type="RefSeq" id="XP_002950975.1">
    <property type="nucleotide sequence ID" value="XM_002950929.1"/>
</dbReference>
<keyword evidence="2" id="KW-1185">Reference proteome</keyword>
<name>D8TX88_VOLCA</name>
<protein>
    <submittedName>
        <fullName evidence="1">Uncharacterized protein</fullName>
    </submittedName>
</protein>